<proteinExistence type="predicted"/>
<dbReference type="EMBL" id="DQVE01000018">
    <property type="protein sequence ID" value="HIP98099.1"/>
    <property type="molecule type" value="Genomic_DNA"/>
</dbReference>
<dbReference type="NCBIfam" id="TIGR00785">
    <property type="entry name" value="dass"/>
    <property type="match status" value="1"/>
</dbReference>
<feature type="transmembrane region" description="Helical" evidence="6">
    <location>
        <begin position="205"/>
        <end position="225"/>
    </location>
</feature>
<evidence type="ECO:0000313" key="7">
    <source>
        <dbReference type="EMBL" id="HIP98099.1"/>
    </source>
</evidence>
<dbReference type="Proteomes" id="UP000606463">
    <property type="component" value="Unassembled WGS sequence"/>
</dbReference>
<dbReference type="PANTHER" id="PTHR10283">
    <property type="entry name" value="SOLUTE CARRIER FAMILY 13 MEMBER"/>
    <property type="match status" value="1"/>
</dbReference>
<feature type="transmembrane region" description="Helical" evidence="6">
    <location>
        <begin position="32"/>
        <end position="64"/>
    </location>
</feature>
<feature type="transmembrane region" description="Helical" evidence="6">
    <location>
        <begin position="6"/>
        <end position="25"/>
    </location>
</feature>
<feature type="transmembrane region" description="Helical" evidence="6">
    <location>
        <begin position="409"/>
        <end position="427"/>
    </location>
</feature>
<gene>
    <name evidence="7" type="ORF">EYH37_01855</name>
</gene>
<dbReference type="InterPro" id="IPR031312">
    <property type="entry name" value="Na/sul_symport_CS"/>
</dbReference>
<feature type="transmembrane region" description="Helical" evidence="6">
    <location>
        <begin position="164"/>
        <end position="185"/>
    </location>
</feature>
<keyword evidence="3 6" id="KW-0812">Transmembrane</keyword>
<dbReference type="PROSITE" id="PS01271">
    <property type="entry name" value="NA_SULFATE"/>
    <property type="match status" value="1"/>
</dbReference>
<feature type="transmembrane region" description="Helical" evidence="6">
    <location>
        <begin position="447"/>
        <end position="466"/>
    </location>
</feature>
<dbReference type="InterPro" id="IPR001898">
    <property type="entry name" value="SLC13A/DASS"/>
</dbReference>
<dbReference type="Pfam" id="PF00939">
    <property type="entry name" value="Na_sulph_symp"/>
    <property type="match status" value="1"/>
</dbReference>
<evidence type="ECO:0000256" key="5">
    <source>
        <dbReference type="ARBA" id="ARBA00023136"/>
    </source>
</evidence>
<keyword evidence="5 6" id="KW-0472">Membrane</keyword>
<reference evidence="7" key="1">
    <citation type="journal article" date="2020" name="ISME J.">
        <title>Gammaproteobacteria mediating utilization of methyl-, sulfur- and petroleum organic compounds in deep ocean hydrothermal plumes.</title>
        <authorList>
            <person name="Zhou Z."/>
            <person name="Liu Y."/>
            <person name="Pan J."/>
            <person name="Cron B.R."/>
            <person name="Toner B.M."/>
            <person name="Anantharaman K."/>
            <person name="Breier J.A."/>
            <person name="Dick G.J."/>
            <person name="Li M."/>
        </authorList>
    </citation>
    <scope>NUCLEOTIDE SEQUENCE</scope>
    <source>
        <strain evidence="7">SZUA-1501</strain>
    </source>
</reference>
<dbReference type="GO" id="GO:0015141">
    <property type="term" value="F:succinate transmembrane transporter activity"/>
    <property type="evidence" value="ECO:0007669"/>
    <property type="project" value="UniProtKB-ARBA"/>
</dbReference>
<evidence type="ECO:0000256" key="1">
    <source>
        <dbReference type="ARBA" id="ARBA00004141"/>
    </source>
</evidence>
<dbReference type="PANTHER" id="PTHR10283:SF82">
    <property type="entry name" value="SOLUTE CARRIER FAMILY 13 MEMBER 2"/>
    <property type="match status" value="1"/>
</dbReference>
<evidence type="ECO:0000256" key="3">
    <source>
        <dbReference type="ARBA" id="ARBA00022692"/>
    </source>
</evidence>
<sequence length="467" mass="51141">MIGKPFLGLFFLLLGVTVYILPLGLPHQAHKLSALLVVTILFWLFEILPLGITALLATAAAVVLGIADKKTAFSNFAHPIVFLFIGSFLLARAFAKYRIDRYIAEKILKTPLVRKGDFLFLTVVLLVPWFLSMWLSNTATTAMLLPIVAGMLATLKLDNREKFILLGIAYASSIGGIVTPVGTPPNLIALGFLENEGIHISFGEWVLKTLPVSFITFFLLVWLVYKRSSPIGASKIQEENLKEENLDSTQKAVLLVFSAVVFLWLLPSLLAFLKSFYPSLEEVHLWLKDHLHYSVVAIIGAGMLFLIPQKGSKKPILSAEDIKKLDWDTIFLFGGGLSLGKLMLETGLVKLFALKFAPLLPSQEWLFLLLLTTVTIFLTEVSSNTATANVLVPVVSGLATQMGVGLEKAVIAVTLACSYAFMLPVATPPNAIVFGFGNIKISEMVKLGFALNLAGAFIIAIFVWLLF</sequence>
<keyword evidence="4 6" id="KW-1133">Transmembrane helix</keyword>
<feature type="transmembrane region" description="Helical" evidence="6">
    <location>
        <begin position="252"/>
        <end position="271"/>
    </location>
</feature>
<feature type="transmembrane region" description="Helical" evidence="6">
    <location>
        <begin position="76"/>
        <end position="95"/>
    </location>
</feature>
<dbReference type="AlphaFoldDB" id="A0A9D0YPD5"/>
<feature type="transmembrane region" description="Helical" evidence="6">
    <location>
        <begin position="291"/>
        <end position="308"/>
    </location>
</feature>
<accession>A0A9D0YPD5</accession>
<evidence type="ECO:0000313" key="8">
    <source>
        <dbReference type="Proteomes" id="UP000606463"/>
    </source>
</evidence>
<evidence type="ECO:0000256" key="4">
    <source>
        <dbReference type="ARBA" id="ARBA00022989"/>
    </source>
</evidence>
<evidence type="ECO:0000256" key="6">
    <source>
        <dbReference type="SAM" id="Phobius"/>
    </source>
</evidence>
<dbReference type="GO" id="GO:0005886">
    <property type="term" value="C:plasma membrane"/>
    <property type="evidence" value="ECO:0007669"/>
    <property type="project" value="TreeGrafter"/>
</dbReference>
<feature type="transmembrane region" description="Helical" evidence="6">
    <location>
        <begin position="116"/>
        <end position="135"/>
    </location>
</feature>
<keyword evidence="2" id="KW-0813">Transport</keyword>
<protein>
    <submittedName>
        <fullName evidence="7">SLC13/DASS family transporter</fullName>
    </submittedName>
</protein>
<organism evidence="7 8">
    <name type="scientific">Aquifex aeolicus</name>
    <dbReference type="NCBI Taxonomy" id="63363"/>
    <lineage>
        <taxon>Bacteria</taxon>
        <taxon>Pseudomonadati</taxon>
        <taxon>Aquificota</taxon>
        <taxon>Aquificia</taxon>
        <taxon>Aquificales</taxon>
        <taxon>Aquificaceae</taxon>
        <taxon>Aquifex</taxon>
    </lineage>
</organism>
<comment type="subcellular location">
    <subcellularLocation>
        <location evidence="1">Membrane</location>
        <topology evidence="1">Multi-pass membrane protein</topology>
    </subcellularLocation>
</comment>
<comment type="caution">
    <text evidence="7">The sequence shown here is derived from an EMBL/GenBank/DDBJ whole genome shotgun (WGS) entry which is preliminary data.</text>
</comment>
<evidence type="ECO:0000256" key="2">
    <source>
        <dbReference type="ARBA" id="ARBA00022448"/>
    </source>
</evidence>
<name>A0A9D0YPD5_AQUAO</name>
<feature type="transmembrane region" description="Helical" evidence="6">
    <location>
        <begin position="141"/>
        <end position="157"/>
    </location>
</feature>
<dbReference type="CDD" id="cd01115">
    <property type="entry name" value="SLC13_permease"/>
    <property type="match status" value="1"/>
</dbReference>